<comment type="caution">
    <text evidence="9">The sequence shown here is derived from an EMBL/GenBank/DDBJ whole genome shotgun (WGS) entry which is preliminary data.</text>
</comment>
<evidence type="ECO:0000256" key="6">
    <source>
        <dbReference type="SAM" id="Coils"/>
    </source>
</evidence>
<evidence type="ECO:0000313" key="10">
    <source>
        <dbReference type="Proteomes" id="UP000632273"/>
    </source>
</evidence>
<dbReference type="InterPro" id="IPR004358">
    <property type="entry name" value="Sig_transdc_His_kin-like_C"/>
</dbReference>
<dbReference type="SUPFAM" id="SSF55785">
    <property type="entry name" value="PYP-like sensor domain (PAS domain)"/>
    <property type="match status" value="3"/>
</dbReference>
<accession>A0ABQ1UVH9</accession>
<dbReference type="RefSeq" id="WP_188816160.1">
    <property type="nucleotide sequence ID" value="NZ_BMHT01000010.1"/>
</dbReference>
<dbReference type="InterPro" id="IPR000700">
    <property type="entry name" value="PAS-assoc_C"/>
</dbReference>
<dbReference type="InterPro" id="IPR036890">
    <property type="entry name" value="HATPase_C_sf"/>
</dbReference>
<evidence type="ECO:0000259" key="7">
    <source>
        <dbReference type="PROSITE" id="PS50109"/>
    </source>
</evidence>
<organism evidence="9 10">
    <name type="scientific">Hymenobacter cavernae</name>
    <dbReference type="NCBI Taxonomy" id="2044852"/>
    <lineage>
        <taxon>Bacteria</taxon>
        <taxon>Pseudomonadati</taxon>
        <taxon>Bacteroidota</taxon>
        <taxon>Cytophagia</taxon>
        <taxon>Cytophagales</taxon>
        <taxon>Hymenobacteraceae</taxon>
        <taxon>Hymenobacter</taxon>
    </lineage>
</organism>
<dbReference type="PANTHER" id="PTHR43304">
    <property type="entry name" value="PHYTOCHROME-LIKE PROTEIN CPH1"/>
    <property type="match status" value="1"/>
</dbReference>
<dbReference type="CDD" id="cd00130">
    <property type="entry name" value="PAS"/>
    <property type="match status" value="1"/>
</dbReference>
<dbReference type="Gene3D" id="2.10.70.100">
    <property type="match status" value="1"/>
</dbReference>
<dbReference type="NCBIfam" id="TIGR00229">
    <property type="entry name" value="sensory_box"/>
    <property type="match status" value="1"/>
</dbReference>
<proteinExistence type="predicted"/>
<sequence>MPDSAAASSSHFSELQEIFPLDELLQGLLDASLTGVAFYKPIWDADTGKIVDMEIVLLNATAQRMLQLPAHPTERYLHLFPHTLETGVFEFHCRAFESEKVERYSINYQGDGLDNYFHLSARRVGQGLLVSFTDTADQNRTAVEEALRESQSREKAARAEAEIQRNRLHSLFMEAPAMITIFEGPEHTFTLVNPRYQQLVGPRPLLGKPIREAMPELAGQPIFALLDRVYQTGESFVATEMLVQLDHENSGGLGHNYYNFIYQPTHGPGGEISGILVFAYEVTTQVLARRQVERQEQELRVLNEELAAANEELQAANEEILANNDELFQTQVALQQLNQELEAHIADRTAKLRRALLEAQLQRERLRSFLLQMPMPMCIFSGPEHTYELVNAHYQQRFGNRELLNLPLHEAVPELVAQGYLKLLDRVYRTGELLIAKETLVWIDAIDSESGQQESYFDIVLQATYDEQGVINGIIHYALDVTEYVLARQKLEQNEERLQMALEASNMATFNLDLLTSQIERSEGHHVLFGYDTPLPEWNIKTLLAHMQPEDQVQFQEQLKQALETGTLRINPRIRRADGELRWLEARGRVFYDTAGKPIRVAGVINDVTERERVRQQLQALTEQLAATNEGLRTANADLGLANQQLTRTNADLDNFVYTASHDLKQPVNNMAGVFEELKRTATFHDPEALLLVEMFEMALEQINNTIQGLTEVVQVQRHTERLPAEYVALLPLTQKVLQSMSGQSLDLKADFQLDFSAVPVLYFAQLNLQSVLYNLLSNALKYAHPERPPVVQVRTELTNEGAPVLVVQDNGLGIDTERHGANLFQLFRRFHDHVAGSGLGLYLVNRIVQQVGGHLEVESEVGLGTTFRIYLPANTLPEVPAL</sequence>
<dbReference type="Pfam" id="PF08447">
    <property type="entry name" value="PAS_3"/>
    <property type="match status" value="1"/>
</dbReference>
<dbReference type="InterPro" id="IPR052162">
    <property type="entry name" value="Sensor_kinase/Photoreceptor"/>
</dbReference>
<evidence type="ECO:0000256" key="2">
    <source>
        <dbReference type="ARBA" id="ARBA00012438"/>
    </source>
</evidence>
<dbReference type="SMART" id="SM00086">
    <property type="entry name" value="PAC"/>
    <property type="match status" value="1"/>
</dbReference>
<comment type="catalytic activity">
    <reaction evidence="1">
        <text>ATP + protein L-histidine = ADP + protein N-phospho-L-histidine.</text>
        <dbReference type="EC" id="2.7.13.3"/>
    </reaction>
</comment>
<keyword evidence="5" id="KW-0418">Kinase</keyword>
<feature type="domain" description="PAC" evidence="8">
    <location>
        <begin position="568"/>
        <end position="620"/>
    </location>
</feature>
<dbReference type="EC" id="2.7.13.3" evidence="2"/>
<dbReference type="InterPro" id="IPR013655">
    <property type="entry name" value="PAS_fold_3"/>
</dbReference>
<name>A0ABQ1UVH9_9BACT</name>
<dbReference type="SMART" id="SM00387">
    <property type="entry name" value="HATPase_c"/>
    <property type="match status" value="1"/>
</dbReference>
<dbReference type="SMART" id="SM00388">
    <property type="entry name" value="HisKA"/>
    <property type="match status" value="1"/>
</dbReference>
<dbReference type="Gene3D" id="3.30.565.10">
    <property type="entry name" value="Histidine kinase-like ATPase, C-terminal domain"/>
    <property type="match status" value="1"/>
</dbReference>
<keyword evidence="6" id="KW-0175">Coiled coil</keyword>
<evidence type="ECO:0000256" key="5">
    <source>
        <dbReference type="ARBA" id="ARBA00022777"/>
    </source>
</evidence>
<evidence type="ECO:0000259" key="8">
    <source>
        <dbReference type="PROSITE" id="PS50113"/>
    </source>
</evidence>
<feature type="domain" description="Histidine kinase" evidence="7">
    <location>
        <begin position="659"/>
        <end position="876"/>
    </location>
</feature>
<dbReference type="EMBL" id="BMHT01000010">
    <property type="protein sequence ID" value="GGF26835.1"/>
    <property type="molecule type" value="Genomic_DNA"/>
</dbReference>
<dbReference type="Proteomes" id="UP000632273">
    <property type="component" value="Unassembled WGS sequence"/>
</dbReference>
<dbReference type="InterPro" id="IPR001610">
    <property type="entry name" value="PAC"/>
</dbReference>
<evidence type="ECO:0000313" key="9">
    <source>
        <dbReference type="EMBL" id="GGF26835.1"/>
    </source>
</evidence>
<evidence type="ECO:0000256" key="4">
    <source>
        <dbReference type="ARBA" id="ARBA00022679"/>
    </source>
</evidence>
<dbReference type="SMART" id="SM00091">
    <property type="entry name" value="PAS"/>
    <property type="match status" value="3"/>
</dbReference>
<protein>
    <recommendedName>
        <fullName evidence="2">histidine kinase</fullName>
        <ecNumber evidence="2">2.7.13.3</ecNumber>
    </recommendedName>
</protein>
<dbReference type="InterPro" id="IPR035965">
    <property type="entry name" value="PAS-like_dom_sf"/>
</dbReference>
<dbReference type="PANTHER" id="PTHR43304:SF1">
    <property type="entry name" value="PAC DOMAIN-CONTAINING PROTEIN"/>
    <property type="match status" value="1"/>
</dbReference>
<dbReference type="InterPro" id="IPR013656">
    <property type="entry name" value="PAS_4"/>
</dbReference>
<dbReference type="InterPro" id="IPR003661">
    <property type="entry name" value="HisK_dim/P_dom"/>
</dbReference>
<dbReference type="PROSITE" id="PS50109">
    <property type="entry name" value="HIS_KIN"/>
    <property type="match status" value="1"/>
</dbReference>
<dbReference type="InterPro" id="IPR036097">
    <property type="entry name" value="HisK_dim/P_sf"/>
</dbReference>
<reference evidence="10" key="1">
    <citation type="journal article" date="2019" name="Int. J. Syst. Evol. Microbiol.">
        <title>The Global Catalogue of Microorganisms (GCM) 10K type strain sequencing project: providing services to taxonomists for standard genome sequencing and annotation.</title>
        <authorList>
            <consortium name="The Broad Institute Genomics Platform"/>
            <consortium name="The Broad Institute Genome Sequencing Center for Infectious Disease"/>
            <person name="Wu L."/>
            <person name="Ma J."/>
        </authorList>
    </citation>
    <scope>NUCLEOTIDE SEQUENCE [LARGE SCALE GENOMIC DNA]</scope>
    <source>
        <strain evidence="10">CGMCC 1.15197</strain>
    </source>
</reference>
<dbReference type="PRINTS" id="PR00344">
    <property type="entry name" value="BCTRLSENSOR"/>
</dbReference>
<gene>
    <name evidence="9" type="ORF">GCM10011383_43000</name>
</gene>
<evidence type="ECO:0000256" key="1">
    <source>
        <dbReference type="ARBA" id="ARBA00000085"/>
    </source>
</evidence>
<feature type="coiled-coil region" evidence="6">
    <location>
        <begin position="611"/>
        <end position="638"/>
    </location>
</feature>
<feature type="coiled-coil region" evidence="6">
    <location>
        <begin position="285"/>
        <end position="354"/>
    </location>
</feature>
<dbReference type="InterPro" id="IPR003594">
    <property type="entry name" value="HATPase_dom"/>
</dbReference>
<dbReference type="InterPro" id="IPR005467">
    <property type="entry name" value="His_kinase_dom"/>
</dbReference>
<dbReference type="SUPFAM" id="SSF55874">
    <property type="entry name" value="ATPase domain of HSP90 chaperone/DNA topoisomerase II/histidine kinase"/>
    <property type="match status" value="1"/>
</dbReference>
<dbReference type="InterPro" id="IPR000014">
    <property type="entry name" value="PAS"/>
</dbReference>
<keyword evidence="4" id="KW-0808">Transferase</keyword>
<dbReference type="SUPFAM" id="SSF47384">
    <property type="entry name" value="Homodimeric domain of signal transducing histidine kinase"/>
    <property type="match status" value="1"/>
</dbReference>
<dbReference type="Pfam" id="PF08448">
    <property type="entry name" value="PAS_4"/>
    <property type="match status" value="2"/>
</dbReference>
<dbReference type="Gene3D" id="3.30.450.20">
    <property type="entry name" value="PAS domain"/>
    <property type="match status" value="3"/>
</dbReference>
<keyword evidence="10" id="KW-1185">Reference proteome</keyword>
<evidence type="ECO:0000256" key="3">
    <source>
        <dbReference type="ARBA" id="ARBA00022553"/>
    </source>
</evidence>
<keyword evidence="3" id="KW-0597">Phosphoprotein</keyword>
<dbReference type="Gene3D" id="1.10.287.130">
    <property type="match status" value="1"/>
</dbReference>
<dbReference type="Pfam" id="PF02518">
    <property type="entry name" value="HATPase_c"/>
    <property type="match status" value="1"/>
</dbReference>
<dbReference type="PROSITE" id="PS50113">
    <property type="entry name" value="PAC"/>
    <property type="match status" value="1"/>
</dbReference>